<evidence type="ECO:0000313" key="1">
    <source>
        <dbReference type="EMBL" id="HIZ39229.1"/>
    </source>
</evidence>
<protein>
    <submittedName>
        <fullName evidence="1">Leucine-rich repeat domain-containing protein</fullName>
    </submittedName>
</protein>
<dbReference type="AlphaFoldDB" id="A0A9D2EKC8"/>
<dbReference type="InterPro" id="IPR032675">
    <property type="entry name" value="LRR_dom_sf"/>
</dbReference>
<dbReference type="Proteomes" id="UP000824049">
    <property type="component" value="Unassembled WGS sequence"/>
</dbReference>
<dbReference type="Gene3D" id="3.80.10.10">
    <property type="entry name" value="Ribonuclease Inhibitor"/>
    <property type="match status" value="1"/>
</dbReference>
<reference evidence="1" key="1">
    <citation type="journal article" date="2021" name="PeerJ">
        <title>Extensive microbial diversity within the chicken gut microbiome revealed by metagenomics and culture.</title>
        <authorList>
            <person name="Gilroy R."/>
            <person name="Ravi A."/>
            <person name="Getino M."/>
            <person name="Pursley I."/>
            <person name="Horton D.L."/>
            <person name="Alikhan N.F."/>
            <person name="Baker D."/>
            <person name="Gharbi K."/>
            <person name="Hall N."/>
            <person name="Watson M."/>
            <person name="Adriaenssens E.M."/>
            <person name="Foster-Nyarko E."/>
            <person name="Jarju S."/>
            <person name="Secka A."/>
            <person name="Antonio M."/>
            <person name="Oren A."/>
            <person name="Chaudhuri R.R."/>
            <person name="La Ragione R."/>
            <person name="Hildebrand F."/>
            <person name="Pallen M.J."/>
        </authorList>
    </citation>
    <scope>NUCLEOTIDE SEQUENCE</scope>
    <source>
        <strain evidence="1">CHK179-28034</strain>
    </source>
</reference>
<reference evidence="1" key="2">
    <citation type="submission" date="2021-04" db="EMBL/GenBank/DDBJ databases">
        <authorList>
            <person name="Gilroy R."/>
        </authorList>
    </citation>
    <scope>NUCLEOTIDE SEQUENCE</scope>
    <source>
        <strain evidence="1">CHK179-28034</strain>
    </source>
</reference>
<accession>A0A9D2EKC8</accession>
<sequence length="291" mass="33036">MPPDEITVRSEITWNGITFPVTSLRSDTTDDIGELTRRKGRLSGYNKEHLRKITIEPGVQDIILSLSHYKALEEIVIENPSESIYAHFSIWDCPKLKDIYVPSNVDSVPQLRDCPNASVIYAPDHPKYKIIDGDIYSRNEKTLYDVPSTTKKYVVKDGVECIAFGAFAGNSNIKKIIIPDSVRKIERKAFYNMTNLKKVKFGNSVRKIYGGSFRRCNNLKVLVLPKNIRQVTDGFGGKRFCKLKRLYINSPKLNKANFTGIPKTCSIYVKNASVKKMIQKQSNLKGKIIIQ</sequence>
<dbReference type="SUPFAM" id="SSF52058">
    <property type="entry name" value="L domain-like"/>
    <property type="match status" value="1"/>
</dbReference>
<dbReference type="InterPro" id="IPR026906">
    <property type="entry name" value="LRR_5"/>
</dbReference>
<dbReference type="Pfam" id="PF13306">
    <property type="entry name" value="LRR_5"/>
    <property type="match status" value="2"/>
</dbReference>
<gene>
    <name evidence="1" type="ORF">H9968_04765</name>
</gene>
<name>A0A9D2EKC8_9FIRM</name>
<comment type="caution">
    <text evidence="1">The sequence shown here is derived from an EMBL/GenBank/DDBJ whole genome shotgun (WGS) entry which is preliminary data.</text>
</comment>
<organism evidence="1 2">
    <name type="scientific">Candidatus Anaerobutyricum stercoris</name>
    <dbReference type="NCBI Taxonomy" id="2838457"/>
    <lineage>
        <taxon>Bacteria</taxon>
        <taxon>Bacillati</taxon>
        <taxon>Bacillota</taxon>
        <taxon>Clostridia</taxon>
        <taxon>Lachnospirales</taxon>
        <taxon>Lachnospiraceae</taxon>
        <taxon>Anaerobutyricum</taxon>
    </lineage>
</organism>
<proteinExistence type="predicted"/>
<dbReference type="EMBL" id="DXBR01000046">
    <property type="protein sequence ID" value="HIZ39229.1"/>
    <property type="molecule type" value="Genomic_DNA"/>
</dbReference>
<evidence type="ECO:0000313" key="2">
    <source>
        <dbReference type="Proteomes" id="UP000824049"/>
    </source>
</evidence>